<reference evidence="6" key="1">
    <citation type="submission" date="2015-07" db="EMBL/GenBank/DDBJ databases">
        <title>Complete genome sequence and phylogenetic analysis of Limnochorda pilosa.</title>
        <authorList>
            <person name="Watanabe M."/>
            <person name="Kojima H."/>
            <person name="Fukui M."/>
        </authorList>
    </citation>
    <scope>NUCLEOTIDE SEQUENCE [LARGE SCALE GENOMIC DNA]</scope>
    <source>
        <strain evidence="6">HC45</strain>
    </source>
</reference>
<keyword evidence="2 3" id="KW-0732">Signal</keyword>
<dbReference type="Pfam" id="PF13458">
    <property type="entry name" value="Peripla_BP_6"/>
    <property type="match status" value="1"/>
</dbReference>
<dbReference type="InterPro" id="IPR006311">
    <property type="entry name" value="TAT_signal"/>
</dbReference>
<dbReference type="RefSeq" id="WP_068135228.1">
    <property type="nucleotide sequence ID" value="NZ_AP014924.1"/>
</dbReference>
<keyword evidence="6" id="KW-1185">Reference proteome</keyword>
<dbReference type="PANTHER" id="PTHR30483">
    <property type="entry name" value="LEUCINE-SPECIFIC-BINDING PROTEIN"/>
    <property type="match status" value="1"/>
</dbReference>
<dbReference type="InterPro" id="IPR028082">
    <property type="entry name" value="Peripla_BP_I"/>
</dbReference>
<evidence type="ECO:0000256" key="3">
    <source>
        <dbReference type="SAM" id="SignalP"/>
    </source>
</evidence>
<dbReference type="PANTHER" id="PTHR30483:SF6">
    <property type="entry name" value="PERIPLASMIC BINDING PROTEIN OF ABC TRANSPORTER FOR NATURAL AMINO ACIDS"/>
    <property type="match status" value="1"/>
</dbReference>
<dbReference type="STRING" id="1555112.LIP_1126"/>
<evidence type="ECO:0000256" key="2">
    <source>
        <dbReference type="ARBA" id="ARBA00022729"/>
    </source>
</evidence>
<feature type="chain" id="PRO_5005486939" description="Leucine-binding protein domain-containing protein" evidence="3">
    <location>
        <begin position="33"/>
        <end position="443"/>
    </location>
</feature>
<proteinExistence type="inferred from homology"/>
<dbReference type="CDD" id="cd06268">
    <property type="entry name" value="PBP1_ABC_transporter_LIVBP-like"/>
    <property type="match status" value="1"/>
</dbReference>
<evidence type="ECO:0000259" key="4">
    <source>
        <dbReference type="Pfam" id="PF13458"/>
    </source>
</evidence>
<dbReference type="Gene3D" id="3.40.50.2300">
    <property type="match status" value="2"/>
</dbReference>
<protein>
    <recommendedName>
        <fullName evidence="4">Leucine-binding protein domain-containing protein</fullName>
    </recommendedName>
</protein>
<dbReference type="Proteomes" id="UP000065807">
    <property type="component" value="Chromosome"/>
</dbReference>
<gene>
    <name evidence="5" type="ORF">LIP_1126</name>
</gene>
<feature type="signal peptide" evidence="3">
    <location>
        <begin position="1"/>
        <end position="32"/>
    </location>
</feature>
<evidence type="ECO:0000313" key="5">
    <source>
        <dbReference type="EMBL" id="BAS26983.1"/>
    </source>
</evidence>
<comment type="similarity">
    <text evidence="1">Belongs to the leucine-binding protein family.</text>
</comment>
<dbReference type="InterPro" id="IPR051010">
    <property type="entry name" value="BCAA_transport"/>
</dbReference>
<dbReference type="KEGG" id="lpil:LIP_1126"/>
<evidence type="ECO:0000256" key="1">
    <source>
        <dbReference type="ARBA" id="ARBA00010062"/>
    </source>
</evidence>
<sequence>MSLPRGMSRRRFLAGAARLAAGLLAGSPPASIAPLRARAQAEPLRVAYVGPVRTGISPVSAATYQVAGEAARKGAIMAGEEFSGIAEMLGRRFEVLTASAPTPAAAVRAAARLMAREGVYGILGGFDPEGCSALADLAEQRGALFLNIGCASDALRHEGCRRHTFHVEASAAMYLDAVADWFVRQGARRWFFVTPDAPEGRARLERARHALAQRHWGGREAGNASVAPGEPEYRPVLEQIREAKPDLVLLLLDGVGQLDFLGQYEEAGLPHRVTGFPEAVAQTRTFFAAARTSAPRTGTGYRATLWEATLDNYGGRELNARFLERWGQPMDPPAWAAWASVKILWEAASFAGTTDPGQLAAYLEGEATLFDVYKGIGVSFRPWDHQLRETVFLVKVQEDASDPLGLAALVGQLPAISRPGFSPNEMLDQIGDAADRSGCSFTG</sequence>
<dbReference type="OrthoDB" id="5794591at2"/>
<accession>A0A0K2SIP6</accession>
<dbReference type="PATRIC" id="fig|1555112.3.peg.1175"/>
<name>A0A0K2SIP6_LIMPI</name>
<dbReference type="SUPFAM" id="SSF53822">
    <property type="entry name" value="Periplasmic binding protein-like I"/>
    <property type="match status" value="1"/>
</dbReference>
<reference evidence="6" key="2">
    <citation type="journal article" date="2016" name="Int. J. Syst. Evol. Microbiol.">
        <title>Complete genome sequence and cell structure of Limnochorda pilosa, a Gram-negative spore-former within the phylum Firmicutes.</title>
        <authorList>
            <person name="Watanabe M."/>
            <person name="Kojima H."/>
            <person name="Fukui M."/>
        </authorList>
    </citation>
    <scope>NUCLEOTIDE SEQUENCE [LARGE SCALE GENOMIC DNA]</scope>
    <source>
        <strain evidence="6">HC45</strain>
    </source>
</reference>
<dbReference type="EMBL" id="AP014924">
    <property type="protein sequence ID" value="BAS26983.1"/>
    <property type="molecule type" value="Genomic_DNA"/>
</dbReference>
<dbReference type="AlphaFoldDB" id="A0A0K2SIP6"/>
<dbReference type="PROSITE" id="PS51318">
    <property type="entry name" value="TAT"/>
    <property type="match status" value="1"/>
</dbReference>
<dbReference type="InterPro" id="IPR028081">
    <property type="entry name" value="Leu-bd"/>
</dbReference>
<organism evidence="5 6">
    <name type="scientific">Limnochorda pilosa</name>
    <dbReference type="NCBI Taxonomy" id="1555112"/>
    <lineage>
        <taxon>Bacteria</taxon>
        <taxon>Bacillati</taxon>
        <taxon>Bacillota</taxon>
        <taxon>Limnochordia</taxon>
        <taxon>Limnochordales</taxon>
        <taxon>Limnochordaceae</taxon>
        <taxon>Limnochorda</taxon>
    </lineage>
</organism>
<feature type="domain" description="Leucine-binding protein" evidence="4">
    <location>
        <begin position="63"/>
        <end position="399"/>
    </location>
</feature>
<evidence type="ECO:0000313" key="6">
    <source>
        <dbReference type="Proteomes" id="UP000065807"/>
    </source>
</evidence>